<sequence length="444" mass="49686">MTTEPKPTSNASKKDTTIAIVGGGIGGILTAIGLGKQGYDVHLFEQAAKFSEIGAGIAIGGNSFRALQMMGLGEDYAKVADVAPANHIWFDFVSWDKREKIGAPVSKPPYTNVHRARFLDEMLRHLPESVKVHFGSHLTYIENFDTSGTSTRESSSVTKGLKEMSLSEEEKVDDGRVDTQGKKRERGVRLHIDKPARDAHPDYPAEAHVFECDVCIGCDGVKSAVRKALDLGGTVRYTGTYAYRGLLPMEKAVALCGEDVRLPKMWCGEQKPENERTFHGPWVTPSSLGEMQRDFQGWDEMVVDLFPLIEKPEHWALHDLLPLDSWIKGRVALSGDASLPHNGAGAGQAIEDALLLSEIFKHPRCNADSAPEFLKVWEEVRRPRANQQMVHSRRSGDLYEFASEHGANYVKMGQEMRTRWDWIWDHDHAKDIERAYELLKERGY</sequence>
<dbReference type="Proteomes" id="UP001243375">
    <property type="component" value="Unassembled WGS sequence"/>
</dbReference>
<accession>A0ACC2X0S3</accession>
<dbReference type="EMBL" id="JASBWU010000013">
    <property type="protein sequence ID" value="KAJ9117004.1"/>
    <property type="molecule type" value="Genomic_DNA"/>
</dbReference>
<protein>
    <submittedName>
        <fullName evidence="1">Uncharacterized protein</fullName>
    </submittedName>
</protein>
<evidence type="ECO:0000313" key="1">
    <source>
        <dbReference type="EMBL" id="KAJ9117004.1"/>
    </source>
</evidence>
<organism evidence="1 2">
    <name type="scientific">Naganishia vaughanmartiniae</name>
    <dbReference type="NCBI Taxonomy" id="1424756"/>
    <lineage>
        <taxon>Eukaryota</taxon>
        <taxon>Fungi</taxon>
        <taxon>Dikarya</taxon>
        <taxon>Basidiomycota</taxon>
        <taxon>Agaricomycotina</taxon>
        <taxon>Tremellomycetes</taxon>
        <taxon>Filobasidiales</taxon>
        <taxon>Filobasidiaceae</taxon>
        <taxon>Naganishia</taxon>
    </lineage>
</organism>
<name>A0ACC2X0S3_9TREE</name>
<keyword evidence="2" id="KW-1185">Reference proteome</keyword>
<comment type="caution">
    <text evidence="1">The sequence shown here is derived from an EMBL/GenBank/DDBJ whole genome shotgun (WGS) entry which is preliminary data.</text>
</comment>
<evidence type="ECO:0000313" key="2">
    <source>
        <dbReference type="Proteomes" id="UP001243375"/>
    </source>
</evidence>
<gene>
    <name evidence="1" type="ORF">QFC22_004662</name>
</gene>
<proteinExistence type="predicted"/>
<reference evidence="1" key="1">
    <citation type="submission" date="2023-04" db="EMBL/GenBank/DDBJ databases">
        <title>Draft Genome sequencing of Naganishia species isolated from polar environments using Oxford Nanopore Technology.</title>
        <authorList>
            <person name="Leo P."/>
            <person name="Venkateswaran K."/>
        </authorList>
    </citation>
    <scope>NUCLEOTIDE SEQUENCE</scope>
    <source>
        <strain evidence="1">MNA-CCFEE 5425</strain>
    </source>
</reference>